<reference evidence="2 3" key="1">
    <citation type="submission" date="2024-01" db="EMBL/GenBank/DDBJ databases">
        <title>A draft genome for the cacao thread blight pathogen Marasmiellus scandens.</title>
        <authorList>
            <person name="Baruah I.K."/>
            <person name="Leung J."/>
            <person name="Bukari Y."/>
            <person name="Amoako-Attah I."/>
            <person name="Meinhardt L.W."/>
            <person name="Bailey B.A."/>
            <person name="Cohen S.P."/>
        </authorList>
    </citation>
    <scope>NUCLEOTIDE SEQUENCE [LARGE SCALE GENOMIC DNA]</scope>
    <source>
        <strain evidence="2 3">GH-19</strain>
    </source>
</reference>
<feature type="transmembrane region" description="Helical" evidence="1">
    <location>
        <begin position="6"/>
        <end position="25"/>
    </location>
</feature>
<dbReference type="EMBL" id="JBANRG010000002">
    <property type="protein sequence ID" value="KAK7470017.1"/>
    <property type="molecule type" value="Genomic_DNA"/>
</dbReference>
<name>A0ABR1K0H4_9AGAR</name>
<organism evidence="2 3">
    <name type="scientific">Marasmiellus scandens</name>
    <dbReference type="NCBI Taxonomy" id="2682957"/>
    <lineage>
        <taxon>Eukaryota</taxon>
        <taxon>Fungi</taxon>
        <taxon>Dikarya</taxon>
        <taxon>Basidiomycota</taxon>
        <taxon>Agaricomycotina</taxon>
        <taxon>Agaricomycetes</taxon>
        <taxon>Agaricomycetidae</taxon>
        <taxon>Agaricales</taxon>
        <taxon>Marasmiineae</taxon>
        <taxon>Omphalotaceae</taxon>
        <taxon>Marasmiellus</taxon>
    </lineage>
</organism>
<evidence type="ECO:0008006" key="4">
    <source>
        <dbReference type="Google" id="ProtNLM"/>
    </source>
</evidence>
<evidence type="ECO:0000256" key="1">
    <source>
        <dbReference type="SAM" id="Phobius"/>
    </source>
</evidence>
<proteinExistence type="predicted"/>
<keyword evidence="3" id="KW-1185">Reference proteome</keyword>
<gene>
    <name evidence="2" type="ORF">VKT23_001452</name>
</gene>
<evidence type="ECO:0000313" key="3">
    <source>
        <dbReference type="Proteomes" id="UP001498398"/>
    </source>
</evidence>
<evidence type="ECO:0000313" key="2">
    <source>
        <dbReference type="EMBL" id="KAK7470017.1"/>
    </source>
</evidence>
<keyword evidence="1" id="KW-1133">Transmembrane helix</keyword>
<dbReference type="Proteomes" id="UP001498398">
    <property type="component" value="Unassembled WGS sequence"/>
</dbReference>
<feature type="transmembrane region" description="Helical" evidence="1">
    <location>
        <begin position="61"/>
        <end position="80"/>
    </location>
</feature>
<dbReference type="SUPFAM" id="SSF51905">
    <property type="entry name" value="FAD/NAD(P)-binding domain"/>
    <property type="match status" value="1"/>
</dbReference>
<sequence>MDLLSSFPAFPITTIIAPFISFLLLRSFARNIRNHFVKKETILSDLPFLGQERKQENKIQAAVHGAAVVCGGSLAGLLTARICADHFEKVYIIEPEAWVFTSEEGVEVESWKQKNKRTRVMQYYSAHGNLLPVTFGLKKLFADFERECQRSGISLLPANFNAYLMGNKLLCPYEEYQKQKQKREHGGTLPKSAASSRQATETLVRRLTLDKKRYPNITCIPGLVVGVERKEGVEGYLGKVVVQRDTGVREEIDAALVIDCTGPARAGIKWLRQTGFGGGVHPLDDLTVSYDPQMRYVSFKFNIPSQLALDRGVPEFINATKEVGMFTYRGGKECPVLVAASKLEGDRVLVTCGTWGIDNLPEDVDGVREFIKSTLPTDSVQDWIWRFLDLCKEVEDTVEYCSVRTPPSSWTHFESASDLPSNWIAVGDSVSRVNPIYAQGGCKAVMGVAALNTLLHSLHKNEIGGIPEGFSKRFFRVQADKIKPIWTGNKMIDYSYDTTIPEQGETLEAGSYIRWYLHQLELLSAKVNDIHEHFRADLFTKSTKRHSKKQDKQVGSLIWHSMNALGASIDIVNPTIVGKVIFHALTGFVLGSW</sequence>
<keyword evidence="1" id="KW-0812">Transmembrane</keyword>
<comment type="caution">
    <text evidence="2">The sequence shown here is derived from an EMBL/GenBank/DDBJ whole genome shotgun (WGS) entry which is preliminary data.</text>
</comment>
<keyword evidence="1" id="KW-0472">Membrane</keyword>
<protein>
    <recommendedName>
        <fullName evidence="4">FAD/NAD(P)-binding domain-containing protein</fullName>
    </recommendedName>
</protein>
<dbReference type="InterPro" id="IPR036188">
    <property type="entry name" value="FAD/NAD-bd_sf"/>
</dbReference>
<accession>A0ABR1K0H4</accession>